<keyword evidence="5" id="KW-0479">Metal-binding</keyword>
<evidence type="ECO:0000256" key="11">
    <source>
        <dbReference type="SAM" id="MobiDB-lite"/>
    </source>
</evidence>
<name>A0A1I0BUN9_9GAMM</name>
<dbReference type="EMBL" id="FOHZ01000004">
    <property type="protein sequence ID" value="SET10854.1"/>
    <property type="molecule type" value="Genomic_DNA"/>
</dbReference>
<dbReference type="PANTHER" id="PTHR43221">
    <property type="entry name" value="PROTEASE HTPX"/>
    <property type="match status" value="1"/>
</dbReference>
<feature type="transmembrane region" description="Helical" evidence="12">
    <location>
        <begin position="20"/>
        <end position="42"/>
    </location>
</feature>
<evidence type="ECO:0000256" key="10">
    <source>
        <dbReference type="ARBA" id="ARBA00023136"/>
    </source>
</evidence>
<evidence type="ECO:0000256" key="6">
    <source>
        <dbReference type="ARBA" id="ARBA00022801"/>
    </source>
</evidence>
<feature type="transmembrane region" description="Helical" evidence="12">
    <location>
        <begin position="189"/>
        <end position="208"/>
    </location>
</feature>
<dbReference type="GO" id="GO:0004222">
    <property type="term" value="F:metalloendopeptidase activity"/>
    <property type="evidence" value="ECO:0007669"/>
    <property type="project" value="InterPro"/>
</dbReference>
<proteinExistence type="predicted"/>
<dbReference type="GO" id="GO:0046872">
    <property type="term" value="F:metal ion binding"/>
    <property type="evidence" value="ECO:0007669"/>
    <property type="project" value="UniProtKB-KW"/>
</dbReference>
<evidence type="ECO:0000256" key="5">
    <source>
        <dbReference type="ARBA" id="ARBA00022723"/>
    </source>
</evidence>
<sequence length="648" mass="70300">MAKKGFFERQANAKRNTALLVFLFAIAVTLIALAVCVVGYFVTRSETTSLPFHQWLMSYHGLMTATVVVLLITGASAIRWIDLAGGGDRVANMVGARLLDPSSQDSDERRYRNVVEEMAIASGVPVPQLYVMDHETGINAFVAGYSPNEAVMVVTHGALTQLSRDELQGVIGHEFSHILNGDMRINVRLIALLAGILAIGQIGTFLLHSASGRTHVSSSRGRNNGQGVILIVALALTVIGYVGVFFGRLIQAAVSRERERLADASSVQFTRNPEGIGGALYKIGLTSGYFQSTSHASDMNHMCFGETTKMAFSRLLGSHPPIDERIEAIQPGLITRLRSRLRDQPAEYQASQDAGQADTPRGASGFSGTGTGDHPSSITASAGTVTPGTEQYASQLLAHLPANIRELLYTRAGAVQLVYALLTRDLPQATADGMLSFPEDHVVLRPRPDLVGKIMPTLLRESDAIRLPALELAMPALRKLDPDERLALVKRVAELVQADSRVTLFEFALYSFLKRHLASDAGRVVPVRYRNYKAVETDLSLLFSLMARAGTSNDQEAKQLHQQVIASFIRGQRGSSPVLFPRATVASLSNSLKRLNQLSPLLKPAVLDACAQCVQHDGQVEAREYELLRLVADQLDIPLPLLRGTPAA</sequence>
<organism evidence="14 15">
    <name type="scientific">Marinobacter segnicrescens</name>
    <dbReference type="NCBI Taxonomy" id="430453"/>
    <lineage>
        <taxon>Bacteria</taxon>
        <taxon>Pseudomonadati</taxon>
        <taxon>Pseudomonadota</taxon>
        <taxon>Gammaproteobacteria</taxon>
        <taxon>Pseudomonadales</taxon>
        <taxon>Marinobacteraceae</taxon>
        <taxon>Marinobacter</taxon>
    </lineage>
</organism>
<feature type="transmembrane region" description="Helical" evidence="12">
    <location>
        <begin position="62"/>
        <end position="81"/>
    </location>
</feature>
<dbReference type="STRING" id="430453.SAMN04487962_104184"/>
<dbReference type="PANTHER" id="PTHR43221:SF2">
    <property type="entry name" value="PROTEASE HTPX HOMOLOG"/>
    <property type="match status" value="1"/>
</dbReference>
<keyword evidence="6" id="KW-0378">Hydrolase</keyword>
<feature type="transmembrane region" description="Helical" evidence="12">
    <location>
        <begin position="228"/>
        <end position="250"/>
    </location>
</feature>
<dbReference type="OrthoDB" id="15218at2"/>
<feature type="region of interest" description="Disordered" evidence="11">
    <location>
        <begin position="344"/>
        <end position="385"/>
    </location>
</feature>
<dbReference type="Pfam" id="PF01435">
    <property type="entry name" value="Peptidase_M48"/>
    <property type="match status" value="1"/>
</dbReference>
<comment type="cofactor">
    <cofactor evidence="1">
        <name>Zn(2+)</name>
        <dbReference type="ChEBI" id="CHEBI:29105"/>
    </cofactor>
</comment>
<dbReference type="CDD" id="cd07340">
    <property type="entry name" value="M48B_Htpx_like"/>
    <property type="match status" value="1"/>
</dbReference>
<dbReference type="GO" id="GO:0006508">
    <property type="term" value="P:proteolysis"/>
    <property type="evidence" value="ECO:0007669"/>
    <property type="project" value="UniProtKB-KW"/>
</dbReference>
<keyword evidence="9" id="KW-0482">Metalloprotease</keyword>
<dbReference type="InterPro" id="IPR050083">
    <property type="entry name" value="HtpX_protease"/>
</dbReference>
<dbReference type="Proteomes" id="UP000198762">
    <property type="component" value="Unassembled WGS sequence"/>
</dbReference>
<keyword evidence="3 14" id="KW-0645">Protease</keyword>
<keyword evidence="10 12" id="KW-0472">Membrane</keyword>
<keyword evidence="4 12" id="KW-0812">Transmembrane</keyword>
<evidence type="ECO:0000259" key="13">
    <source>
        <dbReference type="Pfam" id="PF01435"/>
    </source>
</evidence>
<evidence type="ECO:0000256" key="1">
    <source>
        <dbReference type="ARBA" id="ARBA00001947"/>
    </source>
</evidence>
<evidence type="ECO:0000256" key="4">
    <source>
        <dbReference type="ARBA" id="ARBA00022692"/>
    </source>
</evidence>
<evidence type="ECO:0000313" key="14">
    <source>
        <dbReference type="EMBL" id="SET10854.1"/>
    </source>
</evidence>
<keyword evidence="15" id="KW-1185">Reference proteome</keyword>
<gene>
    <name evidence="14" type="ORF">SAMN04487962_104184</name>
</gene>
<evidence type="ECO:0000256" key="7">
    <source>
        <dbReference type="ARBA" id="ARBA00022833"/>
    </source>
</evidence>
<protein>
    <submittedName>
        <fullName evidence="14">Zn-dependent protease with chaperone function</fullName>
    </submittedName>
</protein>
<keyword evidence="2" id="KW-1003">Cell membrane</keyword>
<dbReference type="RefSeq" id="WP_091849674.1">
    <property type="nucleotide sequence ID" value="NZ_FOHZ01000004.1"/>
</dbReference>
<keyword evidence="7" id="KW-0862">Zinc</keyword>
<evidence type="ECO:0000256" key="8">
    <source>
        <dbReference type="ARBA" id="ARBA00022989"/>
    </source>
</evidence>
<evidence type="ECO:0000256" key="3">
    <source>
        <dbReference type="ARBA" id="ARBA00022670"/>
    </source>
</evidence>
<dbReference type="InterPro" id="IPR001915">
    <property type="entry name" value="Peptidase_M48"/>
</dbReference>
<dbReference type="Gene3D" id="3.30.2010.10">
    <property type="entry name" value="Metalloproteases ('zincins'), catalytic domain"/>
    <property type="match status" value="1"/>
</dbReference>
<keyword evidence="8 12" id="KW-1133">Transmembrane helix</keyword>
<dbReference type="AlphaFoldDB" id="A0A1I0BUN9"/>
<evidence type="ECO:0000256" key="2">
    <source>
        <dbReference type="ARBA" id="ARBA00022475"/>
    </source>
</evidence>
<evidence type="ECO:0000256" key="9">
    <source>
        <dbReference type="ARBA" id="ARBA00023049"/>
    </source>
</evidence>
<accession>A0A1I0BUN9</accession>
<reference evidence="15" key="1">
    <citation type="submission" date="2016-10" db="EMBL/GenBank/DDBJ databases">
        <authorList>
            <person name="Varghese N."/>
            <person name="Submissions S."/>
        </authorList>
    </citation>
    <scope>NUCLEOTIDE SEQUENCE [LARGE SCALE GENOMIC DNA]</scope>
    <source>
        <strain evidence="15">CGMCC 1.6489</strain>
    </source>
</reference>
<evidence type="ECO:0000256" key="12">
    <source>
        <dbReference type="SAM" id="Phobius"/>
    </source>
</evidence>
<feature type="compositionally biased region" description="Polar residues" evidence="11">
    <location>
        <begin position="374"/>
        <end position="385"/>
    </location>
</feature>
<evidence type="ECO:0000313" key="15">
    <source>
        <dbReference type="Proteomes" id="UP000198762"/>
    </source>
</evidence>
<feature type="domain" description="Peptidase M48" evidence="13">
    <location>
        <begin position="107"/>
        <end position="330"/>
    </location>
</feature>